<keyword evidence="3" id="KW-0813">Transport</keyword>
<evidence type="ECO:0000256" key="2">
    <source>
        <dbReference type="ARBA" id="ARBA00009765"/>
    </source>
</evidence>
<reference evidence="12" key="1">
    <citation type="submission" date="2019-04" db="EMBL/GenBank/DDBJ databases">
        <title>Friends and foes A comparative genomics studyof 23 Aspergillus species from section Flavi.</title>
        <authorList>
            <consortium name="DOE Joint Genome Institute"/>
            <person name="Kjaerbolling I."/>
            <person name="Vesth T."/>
            <person name="Frisvad J.C."/>
            <person name="Nybo J.L."/>
            <person name="Theobald S."/>
            <person name="Kildgaard S."/>
            <person name="Isbrandt T."/>
            <person name="Kuo A."/>
            <person name="Sato A."/>
            <person name="Lyhne E.K."/>
            <person name="Kogle M.E."/>
            <person name="Wiebenga A."/>
            <person name="Kun R.S."/>
            <person name="Lubbers R.J."/>
            <person name="Makela M.R."/>
            <person name="Barry K."/>
            <person name="Chovatia M."/>
            <person name="Clum A."/>
            <person name="Daum C."/>
            <person name="Haridas S."/>
            <person name="He G."/>
            <person name="LaButti K."/>
            <person name="Lipzen A."/>
            <person name="Mondo S."/>
            <person name="Riley R."/>
            <person name="Salamov A."/>
            <person name="Simmons B.A."/>
            <person name="Magnuson J.K."/>
            <person name="Henrissat B."/>
            <person name="Mortensen U.H."/>
            <person name="Larsen T.O."/>
            <person name="Devries R.P."/>
            <person name="Grigoriev I.V."/>
            <person name="Machida M."/>
            <person name="Baker S.E."/>
            <person name="Andersen M.R."/>
        </authorList>
    </citation>
    <scope>NUCLEOTIDE SEQUENCE [LARGE SCALE GENOMIC DNA]</scope>
    <source>
        <strain evidence="12">CBS 553.77</strain>
    </source>
</reference>
<accession>A0A5N6Z5W6</accession>
<evidence type="ECO:0000256" key="10">
    <source>
        <dbReference type="SAM" id="MobiDB-lite"/>
    </source>
</evidence>
<dbReference type="Gene3D" id="1.20.58.340">
    <property type="entry name" value="Magnesium transport protein CorA, transmembrane region"/>
    <property type="match status" value="1"/>
</dbReference>
<comment type="similarity">
    <text evidence="2">Belongs to the CorA metal ion transporter (MIT) (TC 1.A.35) family.</text>
</comment>
<dbReference type="PANTHER" id="PTHR13890:SF0">
    <property type="entry name" value="MAGNESIUM TRANSPORTER MRS2 HOMOLOG, MITOCHONDRIAL"/>
    <property type="match status" value="1"/>
</dbReference>
<name>A0A5N6Z5W6_9EURO</name>
<evidence type="ECO:0000256" key="7">
    <source>
        <dbReference type="ARBA" id="ARBA00022989"/>
    </source>
</evidence>
<evidence type="ECO:0000313" key="11">
    <source>
        <dbReference type="EMBL" id="KAE8353077.1"/>
    </source>
</evidence>
<evidence type="ECO:0000256" key="4">
    <source>
        <dbReference type="ARBA" id="ARBA00022692"/>
    </source>
</evidence>
<keyword evidence="9" id="KW-0472">Membrane</keyword>
<keyword evidence="4" id="KW-0812">Transmembrane</keyword>
<gene>
    <name evidence="11" type="ORF">BDV28DRAFT_148387</name>
</gene>
<evidence type="ECO:0000256" key="9">
    <source>
        <dbReference type="ARBA" id="ARBA00023136"/>
    </source>
</evidence>
<organism evidence="11 12">
    <name type="scientific">Aspergillus coremiiformis</name>
    <dbReference type="NCBI Taxonomy" id="138285"/>
    <lineage>
        <taxon>Eukaryota</taxon>
        <taxon>Fungi</taxon>
        <taxon>Dikarya</taxon>
        <taxon>Ascomycota</taxon>
        <taxon>Pezizomycotina</taxon>
        <taxon>Eurotiomycetes</taxon>
        <taxon>Eurotiomycetidae</taxon>
        <taxon>Eurotiales</taxon>
        <taxon>Aspergillaceae</taxon>
        <taxon>Aspergillus</taxon>
        <taxon>Aspergillus subgen. Circumdati</taxon>
    </lineage>
</organism>
<keyword evidence="6" id="KW-0809">Transit peptide</keyword>
<evidence type="ECO:0000256" key="1">
    <source>
        <dbReference type="ARBA" id="ARBA00004141"/>
    </source>
</evidence>
<evidence type="ECO:0000256" key="5">
    <source>
        <dbReference type="ARBA" id="ARBA00022842"/>
    </source>
</evidence>
<keyword evidence="5" id="KW-0460">Magnesium</keyword>
<dbReference type="PANTHER" id="PTHR13890">
    <property type="entry name" value="RNA SPLICING PROTEIN MRS2, MITOCHONDRIAL"/>
    <property type="match status" value="1"/>
</dbReference>
<evidence type="ECO:0000256" key="8">
    <source>
        <dbReference type="ARBA" id="ARBA00023065"/>
    </source>
</evidence>
<keyword evidence="7" id="KW-1133">Transmembrane helix</keyword>
<keyword evidence="12" id="KW-1185">Reference proteome</keyword>
<dbReference type="GO" id="GO:0015095">
    <property type="term" value="F:magnesium ion transmembrane transporter activity"/>
    <property type="evidence" value="ECO:0007669"/>
    <property type="project" value="TreeGrafter"/>
</dbReference>
<dbReference type="OrthoDB" id="10251508at2759"/>
<dbReference type="GO" id="GO:0005743">
    <property type="term" value="C:mitochondrial inner membrane"/>
    <property type="evidence" value="ECO:0007669"/>
    <property type="project" value="TreeGrafter"/>
</dbReference>
<keyword evidence="8" id="KW-0406">Ion transport</keyword>
<dbReference type="Pfam" id="PF22099">
    <property type="entry name" value="MRS2-like"/>
    <property type="match status" value="1"/>
</dbReference>
<feature type="region of interest" description="Disordered" evidence="10">
    <location>
        <begin position="316"/>
        <end position="340"/>
    </location>
</feature>
<proteinExistence type="inferred from homology"/>
<dbReference type="AlphaFoldDB" id="A0A5N6Z5W6"/>
<evidence type="ECO:0000313" key="12">
    <source>
        <dbReference type="Proteomes" id="UP000327118"/>
    </source>
</evidence>
<dbReference type="Proteomes" id="UP000327118">
    <property type="component" value="Unassembled WGS sequence"/>
</dbReference>
<protein>
    <submittedName>
        <fullName evidence="11">Uncharacterized protein</fullName>
    </submittedName>
</protein>
<evidence type="ECO:0000256" key="6">
    <source>
        <dbReference type="ARBA" id="ARBA00022946"/>
    </source>
</evidence>
<sequence>MEEPASQPLETISRVFRRDLEGKLRGDPGLAGSVALPYELRVLAAVTSTLEAEYVLAKKEAMKVLQNAIEKRARQDVLNTDEDMDDIYLRDKQAGKRHLVENHQDVEYLLEVYYTTSDAVVQEAASLMGTIYQTEDNIQSILDVRRNQFMVLEAKIEPPVLGMVMVTLILGWSDMNVIREWAGLCRAGVILSGRHSVHFAIRAPAAAAYPKSAYIKVSYLPVGHRVIDSSIHYARVATSRKHQYYIQLTMTAGFSYQEAGVAGKDEAVLDCQAHVPPGNSPLLSYTLGKHNGWTIDVPSQELHEIVNPGSSTLLAKSLTPKDPLTQNGFVTPEEPRAGLH</sequence>
<comment type="subcellular location">
    <subcellularLocation>
        <location evidence="1">Membrane</location>
        <topology evidence="1">Multi-pass membrane protein</topology>
    </subcellularLocation>
</comment>
<dbReference type="InterPro" id="IPR039204">
    <property type="entry name" value="MRS2-like"/>
</dbReference>
<dbReference type="EMBL" id="ML739108">
    <property type="protein sequence ID" value="KAE8353077.1"/>
    <property type="molecule type" value="Genomic_DNA"/>
</dbReference>
<dbReference type="GO" id="GO:0045016">
    <property type="term" value="P:mitochondrial magnesium ion transmembrane transport"/>
    <property type="evidence" value="ECO:0007669"/>
    <property type="project" value="TreeGrafter"/>
</dbReference>
<evidence type="ECO:0000256" key="3">
    <source>
        <dbReference type="ARBA" id="ARBA00022448"/>
    </source>
</evidence>